<organism evidence="2 3">
    <name type="scientific">Methylobacterium haplocladii</name>
    <dbReference type="NCBI Taxonomy" id="1176176"/>
    <lineage>
        <taxon>Bacteria</taxon>
        <taxon>Pseudomonadati</taxon>
        <taxon>Pseudomonadota</taxon>
        <taxon>Alphaproteobacteria</taxon>
        <taxon>Hyphomicrobiales</taxon>
        <taxon>Methylobacteriaceae</taxon>
        <taxon>Methylobacterium</taxon>
    </lineage>
</organism>
<feature type="region of interest" description="Disordered" evidence="1">
    <location>
        <begin position="54"/>
        <end position="75"/>
    </location>
</feature>
<evidence type="ECO:0000313" key="2">
    <source>
        <dbReference type="EMBL" id="GEP00036.1"/>
    </source>
</evidence>
<comment type="caution">
    <text evidence="2">The sequence shown here is derived from an EMBL/GenBank/DDBJ whole genome shotgun (WGS) entry which is preliminary data.</text>
</comment>
<name>A0A512IQT8_9HYPH</name>
<sequence length="75" mass="8225">MSADRIQFSEAVRFKAERGLTRAVADAARRSRTSSAEYMRRALRERVTLDGVALPRIDSDGPDDHTPAPAARIAA</sequence>
<evidence type="ECO:0000256" key="1">
    <source>
        <dbReference type="SAM" id="MobiDB-lite"/>
    </source>
</evidence>
<protein>
    <submittedName>
        <fullName evidence="2">Uncharacterized protein</fullName>
    </submittedName>
</protein>
<accession>A0A512IQT8</accession>
<dbReference type="EMBL" id="BJZT01000025">
    <property type="protein sequence ID" value="GEP00036.1"/>
    <property type="molecule type" value="Genomic_DNA"/>
</dbReference>
<reference evidence="2 3" key="1">
    <citation type="submission" date="2019-07" db="EMBL/GenBank/DDBJ databases">
        <title>Whole genome shotgun sequence of Methylobacterium haplocladii NBRC 107714.</title>
        <authorList>
            <person name="Hosoyama A."/>
            <person name="Uohara A."/>
            <person name="Ohji S."/>
            <person name="Ichikawa N."/>
        </authorList>
    </citation>
    <scope>NUCLEOTIDE SEQUENCE [LARGE SCALE GENOMIC DNA]</scope>
    <source>
        <strain evidence="2 3">NBRC 107714</strain>
    </source>
</reference>
<keyword evidence="3" id="KW-1185">Reference proteome</keyword>
<feature type="compositionally biased region" description="Basic and acidic residues" evidence="1">
    <location>
        <begin position="57"/>
        <end position="66"/>
    </location>
</feature>
<dbReference type="Proteomes" id="UP000321258">
    <property type="component" value="Unassembled WGS sequence"/>
</dbReference>
<proteinExistence type="predicted"/>
<evidence type="ECO:0000313" key="3">
    <source>
        <dbReference type="Proteomes" id="UP000321258"/>
    </source>
</evidence>
<dbReference type="AlphaFoldDB" id="A0A512IQT8"/>
<dbReference type="RefSeq" id="WP_284246482.1">
    <property type="nucleotide sequence ID" value="NZ_BSPJ01000054.1"/>
</dbReference>
<gene>
    <name evidence="2" type="ORF">MHA02_24230</name>
</gene>